<comment type="similarity">
    <text evidence="6">Belongs to the rhamnose isomerase family.</text>
</comment>
<dbReference type="EC" id="5.3.1.14" evidence="6"/>
<feature type="binding site" evidence="6">
    <location>
        <position position="260"/>
    </location>
    <ligand>
        <name>Mn(2+)</name>
        <dbReference type="ChEBI" id="CHEBI:29035"/>
    </ligand>
</feature>
<keyword evidence="4 6" id="KW-0413">Isomerase</keyword>
<keyword evidence="1 6" id="KW-0963">Cytoplasm</keyword>
<evidence type="ECO:0000313" key="7">
    <source>
        <dbReference type="EMBL" id="CUQ04547.1"/>
    </source>
</evidence>
<dbReference type="GO" id="GO:0019301">
    <property type="term" value="P:rhamnose catabolic process"/>
    <property type="evidence" value="ECO:0007669"/>
    <property type="project" value="UniProtKB-UniRule"/>
</dbReference>
<dbReference type="SUPFAM" id="SSF51658">
    <property type="entry name" value="Xylose isomerase-like"/>
    <property type="match status" value="1"/>
</dbReference>
<dbReference type="RefSeq" id="WP_055245767.1">
    <property type="nucleotide sequence ID" value="NZ_CZBE01000022.1"/>
</dbReference>
<keyword evidence="2 6" id="KW-0479">Metal-binding</keyword>
<dbReference type="InterPro" id="IPR050337">
    <property type="entry name" value="L-rhamnose_isomerase"/>
</dbReference>
<dbReference type="GO" id="GO:0008740">
    <property type="term" value="F:L-rhamnose isomerase activity"/>
    <property type="evidence" value="ECO:0007669"/>
    <property type="project" value="UniProtKB-UniRule"/>
</dbReference>
<dbReference type="InterPro" id="IPR009308">
    <property type="entry name" value="Rhamnose_isomerase"/>
</dbReference>
<name>A0A174T8Z5_9FIRM</name>
<dbReference type="GO" id="GO:0030145">
    <property type="term" value="F:manganese ion binding"/>
    <property type="evidence" value="ECO:0007669"/>
    <property type="project" value="UniProtKB-UniRule"/>
</dbReference>
<dbReference type="Proteomes" id="UP000095765">
    <property type="component" value="Unassembled WGS sequence"/>
</dbReference>
<feature type="binding site" evidence="6">
    <location>
        <position position="294"/>
    </location>
    <ligand>
        <name>Mn(2+)</name>
        <dbReference type="ChEBI" id="CHEBI:29035"/>
    </ligand>
</feature>
<protein>
    <recommendedName>
        <fullName evidence="6">L-rhamnose isomerase</fullName>
        <ecNumber evidence="6">5.3.1.14</ecNumber>
    </recommendedName>
</protein>
<dbReference type="HAMAP" id="MF_00541">
    <property type="entry name" value="RhaA"/>
    <property type="match status" value="1"/>
</dbReference>
<dbReference type="InterPro" id="IPR036237">
    <property type="entry name" value="Xyl_isomerase-like_sf"/>
</dbReference>
<evidence type="ECO:0000256" key="1">
    <source>
        <dbReference type="ARBA" id="ARBA00022490"/>
    </source>
</evidence>
<dbReference type="Pfam" id="PF06134">
    <property type="entry name" value="RhaA"/>
    <property type="match status" value="1"/>
</dbReference>
<comment type="pathway">
    <text evidence="6">Carbohydrate degradation; L-rhamnose degradation; glycerone phosphate from L-rhamnose: step 1/3.</text>
</comment>
<evidence type="ECO:0000256" key="5">
    <source>
        <dbReference type="ARBA" id="ARBA00023308"/>
    </source>
</evidence>
<comment type="subcellular location">
    <subcellularLocation>
        <location evidence="6">Cytoplasm</location>
    </subcellularLocation>
</comment>
<evidence type="ECO:0000256" key="2">
    <source>
        <dbReference type="ARBA" id="ARBA00022723"/>
    </source>
</evidence>
<gene>
    <name evidence="6 7" type="primary">rhaA</name>
    <name evidence="7" type="ORF">ERS852551_02895</name>
</gene>
<organism evidence="7 8">
    <name type="scientific">Anaerotruncus colihominis</name>
    <dbReference type="NCBI Taxonomy" id="169435"/>
    <lineage>
        <taxon>Bacteria</taxon>
        <taxon>Bacillati</taxon>
        <taxon>Bacillota</taxon>
        <taxon>Clostridia</taxon>
        <taxon>Eubacteriales</taxon>
        <taxon>Oscillospiraceae</taxon>
        <taxon>Anaerotruncus</taxon>
    </lineage>
</organism>
<comment type="catalytic activity">
    <reaction evidence="6">
        <text>L-rhamnopyranose = L-rhamnulose</text>
        <dbReference type="Rhea" id="RHEA:23160"/>
        <dbReference type="ChEBI" id="CHEBI:17897"/>
        <dbReference type="ChEBI" id="CHEBI:62346"/>
        <dbReference type="EC" id="5.3.1.14"/>
    </reaction>
</comment>
<evidence type="ECO:0000256" key="6">
    <source>
        <dbReference type="HAMAP-Rule" id="MF_00541"/>
    </source>
</evidence>
<dbReference type="EMBL" id="CZBE01000022">
    <property type="protein sequence ID" value="CUQ04547.1"/>
    <property type="molecule type" value="Genomic_DNA"/>
</dbReference>
<dbReference type="UniPathway" id="UPA00541">
    <property type="reaction ID" value="UER00601"/>
</dbReference>
<proteinExistence type="inferred from homology"/>
<dbReference type="OrthoDB" id="9766697at2"/>
<evidence type="ECO:0000256" key="3">
    <source>
        <dbReference type="ARBA" id="ARBA00023211"/>
    </source>
</evidence>
<reference evidence="7 8" key="1">
    <citation type="submission" date="2015-09" db="EMBL/GenBank/DDBJ databases">
        <authorList>
            <consortium name="Pathogen Informatics"/>
        </authorList>
    </citation>
    <scope>NUCLEOTIDE SEQUENCE [LARGE SCALE GENOMIC DNA]</scope>
    <source>
        <strain evidence="7 8">2789STDY5834939</strain>
    </source>
</reference>
<comment type="cofactor">
    <cofactor evidence="6">
        <name>Mn(2+)</name>
        <dbReference type="ChEBI" id="CHEBI:29035"/>
    </cofactor>
    <text evidence="6">Binds 1 Mn(2+) ion per subunit.</text>
</comment>
<keyword evidence="3 6" id="KW-0464">Manganese</keyword>
<accession>A0A174T8Z5</accession>
<dbReference type="Gene3D" id="3.20.20.150">
    <property type="entry name" value="Divalent-metal-dependent TIM barrel enzymes"/>
    <property type="match status" value="1"/>
</dbReference>
<comment type="function">
    <text evidence="6">Catalyzes the interconversion of L-rhamnose and L-rhamnulose.</text>
</comment>
<dbReference type="AlphaFoldDB" id="A0A174T8Z5"/>
<feature type="binding site" evidence="6">
    <location>
        <position position="292"/>
    </location>
    <ligand>
        <name>Mn(2+)</name>
        <dbReference type="ChEBI" id="CHEBI:29035"/>
    </ligand>
</feature>
<dbReference type="GO" id="GO:0019324">
    <property type="term" value="P:L-lyxose metabolic process"/>
    <property type="evidence" value="ECO:0007669"/>
    <property type="project" value="TreeGrafter"/>
</dbReference>
<evidence type="ECO:0000256" key="4">
    <source>
        <dbReference type="ARBA" id="ARBA00023235"/>
    </source>
</evidence>
<sequence length="406" mass="45710">MSKHYETAREIYASWGVDTEEAIRRMDEIPLSINCWQLDDLAGFEDFDAQLTGGIQATGNAPGKPRSIEEYFTNLDKMLSLVPGAKHLALHSVYPLTNGVKIPRDELRPEHFAPWIDYAREKGIGLDFNPTYFSHPMLKDGWTLASPDKGVRDFWIQHGIACRKIGESFGKALGETCITNHWIPDGSKDTRVDMLGPRECLIDSLNQIFAEFIDPKYNRDSVEGKVFGLGVESYTVGSHDFYANYVLTTGKAMVCMDIGHYHPTESVADKLSSYLAFNQEIMTHLSRGVRWDSDHVAVVSEEIVAIMQQIKRCNAFDKVHLGLDFFDASIDRIAASVIGSRSVKKCLMTALLEPTERLMKAEAQEDLTRRLALQEEFKMLPAGIVFDEYCERHGVKASNWMGGDLK</sequence>
<dbReference type="PANTHER" id="PTHR30268:SF0">
    <property type="entry name" value="L-RHAMNOSE ISOMERASE"/>
    <property type="match status" value="1"/>
</dbReference>
<dbReference type="PANTHER" id="PTHR30268">
    <property type="entry name" value="L-RHAMNOSE ISOMERASE"/>
    <property type="match status" value="1"/>
</dbReference>
<evidence type="ECO:0000313" key="8">
    <source>
        <dbReference type="Proteomes" id="UP000095765"/>
    </source>
</evidence>
<keyword evidence="5 6" id="KW-0684">Rhamnose metabolism</keyword>
<dbReference type="GO" id="GO:0005737">
    <property type="term" value="C:cytoplasm"/>
    <property type="evidence" value="ECO:0007669"/>
    <property type="project" value="UniProtKB-SubCell"/>
</dbReference>